<keyword evidence="3" id="KW-0274">FAD</keyword>
<comment type="caution">
    <text evidence="8">The sequence shown here is derived from an EMBL/GenBank/DDBJ whole genome shotgun (WGS) entry which is preliminary data.</text>
</comment>
<dbReference type="Proteomes" id="UP000693738">
    <property type="component" value="Unassembled WGS sequence"/>
</dbReference>
<feature type="signal peptide" evidence="6">
    <location>
        <begin position="1"/>
        <end position="19"/>
    </location>
</feature>
<dbReference type="GO" id="GO:0004497">
    <property type="term" value="F:monooxygenase activity"/>
    <property type="evidence" value="ECO:0007669"/>
    <property type="project" value="UniProtKB-KW"/>
</dbReference>
<evidence type="ECO:0000259" key="7">
    <source>
        <dbReference type="Pfam" id="PF01494"/>
    </source>
</evidence>
<dbReference type="EMBL" id="CAJSTJ010000022">
    <property type="protein sequence ID" value="CAG7554611.1"/>
    <property type="molecule type" value="Genomic_DNA"/>
</dbReference>
<evidence type="ECO:0000313" key="9">
    <source>
        <dbReference type="Proteomes" id="UP000693738"/>
    </source>
</evidence>
<dbReference type="PANTHER" id="PTHR47178">
    <property type="entry name" value="MONOOXYGENASE, FAD-BINDING"/>
    <property type="match status" value="1"/>
</dbReference>
<proteinExistence type="predicted"/>
<dbReference type="PANTHER" id="PTHR47178:SF1">
    <property type="entry name" value="FAD-BINDING DOMAIN-CONTAINING PROTEIN-RELATED"/>
    <property type="match status" value="1"/>
</dbReference>
<dbReference type="InterPro" id="IPR002938">
    <property type="entry name" value="FAD-bd"/>
</dbReference>
<evidence type="ECO:0000256" key="6">
    <source>
        <dbReference type="SAM" id="SignalP"/>
    </source>
</evidence>
<dbReference type="Pfam" id="PF01494">
    <property type="entry name" value="FAD_binding_3"/>
    <property type="match status" value="2"/>
</dbReference>
<evidence type="ECO:0000256" key="3">
    <source>
        <dbReference type="ARBA" id="ARBA00022827"/>
    </source>
</evidence>
<evidence type="ECO:0000256" key="4">
    <source>
        <dbReference type="ARBA" id="ARBA00023002"/>
    </source>
</evidence>
<evidence type="ECO:0000256" key="1">
    <source>
        <dbReference type="ARBA" id="ARBA00001974"/>
    </source>
</evidence>
<feature type="chain" id="PRO_5035208420" description="FAD-binding domain-containing protein" evidence="6">
    <location>
        <begin position="20"/>
        <end position="413"/>
    </location>
</feature>
<feature type="domain" description="FAD-binding" evidence="7">
    <location>
        <begin position="5"/>
        <end position="215"/>
    </location>
</feature>
<reference evidence="8" key="1">
    <citation type="submission" date="2021-05" db="EMBL/GenBank/DDBJ databases">
        <authorList>
            <person name="Khan N."/>
        </authorList>
    </citation>
    <scope>NUCLEOTIDE SEQUENCE</scope>
</reference>
<keyword evidence="4" id="KW-0560">Oxidoreductase</keyword>
<evidence type="ECO:0000256" key="2">
    <source>
        <dbReference type="ARBA" id="ARBA00022630"/>
    </source>
</evidence>
<dbReference type="AlphaFoldDB" id="A0A8J2IHJ9"/>
<accession>A0A8J2IHJ9</accession>
<sequence>MANQPVLIIGAGISGLLLAQSLTRHGIPVRVFERDADLETRGAGWGLTLNWSLPALQSLLPEHIFNRLPEAYVDRDAVKQGLSSTFPFFDLSTGELKASTPKAPEASRVRVTRQGLRGLLATGINVEWNKALKELTSTDDTTTAIFEDGTSATGCLLVACDGSHSRVRRALFPDLKLHDIPVRMLGVKLNLTPDQAKPVRDRDPFFMHSTHSTKNMFVFLSMLGAPGNRPDDGHPYVLQMCVSWPYRAGFFGSDNPIEIPETVEEQRDLIHDFAKTWAEPWRSLALGVTVDSDIKGLKIQDLPPPANFKTSGRAVLMGDALHAMAMYRGEGANHVILDVQDFMKEIASVLQAGSDFATLRSALDEYERTTVTRTRPAVLASRQACLHAHSWSKISNESPLLTRRMPFIEFEES</sequence>
<evidence type="ECO:0000256" key="5">
    <source>
        <dbReference type="ARBA" id="ARBA00023033"/>
    </source>
</evidence>
<keyword evidence="5" id="KW-0503">Monooxygenase</keyword>
<protein>
    <recommendedName>
        <fullName evidence="7">FAD-binding domain-containing protein</fullName>
    </recommendedName>
</protein>
<comment type="cofactor">
    <cofactor evidence="1">
        <name>FAD</name>
        <dbReference type="ChEBI" id="CHEBI:57692"/>
    </cofactor>
</comment>
<evidence type="ECO:0000313" key="8">
    <source>
        <dbReference type="EMBL" id="CAG7554611.1"/>
    </source>
</evidence>
<feature type="domain" description="FAD-binding" evidence="7">
    <location>
        <begin position="311"/>
        <end position="355"/>
    </location>
</feature>
<keyword evidence="6" id="KW-0732">Signal</keyword>
<name>A0A8J2IHJ9_FUSEQ</name>
<organism evidence="8 9">
    <name type="scientific">Fusarium equiseti</name>
    <name type="common">Fusarium scirpi</name>
    <dbReference type="NCBI Taxonomy" id="61235"/>
    <lineage>
        <taxon>Eukaryota</taxon>
        <taxon>Fungi</taxon>
        <taxon>Dikarya</taxon>
        <taxon>Ascomycota</taxon>
        <taxon>Pezizomycotina</taxon>
        <taxon>Sordariomycetes</taxon>
        <taxon>Hypocreomycetidae</taxon>
        <taxon>Hypocreales</taxon>
        <taxon>Nectriaceae</taxon>
        <taxon>Fusarium</taxon>
        <taxon>Fusarium incarnatum-equiseti species complex</taxon>
    </lineage>
</organism>
<keyword evidence="2" id="KW-0285">Flavoprotein</keyword>
<dbReference type="GO" id="GO:0071949">
    <property type="term" value="F:FAD binding"/>
    <property type="evidence" value="ECO:0007669"/>
    <property type="project" value="InterPro"/>
</dbReference>
<gene>
    <name evidence="8" type="ORF">FEQUK3_LOCUS311</name>
</gene>